<feature type="compositionally biased region" description="Polar residues" evidence="3">
    <location>
        <begin position="1625"/>
        <end position="1634"/>
    </location>
</feature>
<dbReference type="InterPro" id="IPR056889">
    <property type="entry name" value="NET2A-D/KIP1-like_C"/>
</dbReference>
<protein>
    <recommendedName>
        <fullName evidence="4">NAB domain-containing protein</fullName>
    </recommendedName>
</protein>
<organism evidence="5 6">
    <name type="scientific">Arabidopsis arenosa</name>
    <name type="common">Sand rock-cress</name>
    <name type="synonym">Cardaminopsis arenosa</name>
    <dbReference type="NCBI Taxonomy" id="38785"/>
    <lineage>
        <taxon>Eukaryota</taxon>
        <taxon>Viridiplantae</taxon>
        <taxon>Streptophyta</taxon>
        <taxon>Embryophyta</taxon>
        <taxon>Tracheophyta</taxon>
        <taxon>Spermatophyta</taxon>
        <taxon>Magnoliopsida</taxon>
        <taxon>eudicotyledons</taxon>
        <taxon>Gunneridae</taxon>
        <taxon>Pentapetalae</taxon>
        <taxon>rosids</taxon>
        <taxon>malvids</taxon>
        <taxon>Brassicales</taxon>
        <taxon>Brassicaceae</taxon>
        <taxon>Camelineae</taxon>
        <taxon>Arabidopsis</taxon>
    </lineage>
</organism>
<feature type="compositionally biased region" description="Basic and acidic residues" evidence="3">
    <location>
        <begin position="1438"/>
        <end position="1448"/>
    </location>
</feature>
<feature type="compositionally biased region" description="Basic and acidic residues" evidence="3">
    <location>
        <begin position="1357"/>
        <end position="1371"/>
    </location>
</feature>
<keyword evidence="6" id="KW-1185">Reference proteome</keyword>
<feature type="region of interest" description="Disordered" evidence="3">
    <location>
        <begin position="792"/>
        <end position="814"/>
    </location>
</feature>
<feature type="region of interest" description="Disordered" evidence="3">
    <location>
        <begin position="1195"/>
        <end position="1217"/>
    </location>
</feature>
<name>A0A8S1ZQW8_ARAAE</name>
<evidence type="ECO:0000256" key="2">
    <source>
        <dbReference type="SAM" id="Coils"/>
    </source>
</evidence>
<feature type="region of interest" description="Disordered" evidence="3">
    <location>
        <begin position="1"/>
        <end position="48"/>
    </location>
</feature>
<feature type="compositionally biased region" description="Polar residues" evidence="3">
    <location>
        <begin position="26"/>
        <end position="42"/>
    </location>
</feature>
<feature type="region of interest" description="Disordered" evidence="3">
    <location>
        <begin position="1002"/>
        <end position="1027"/>
    </location>
</feature>
<feature type="coiled-coil region" evidence="2">
    <location>
        <begin position="752"/>
        <end position="779"/>
    </location>
</feature>
<evidence type="ECO:0000256" key="1">
    <source>
        <dbReference type="ARBA" id="ARBA00023054"/>
    </source>
</evidence>
<dbReference type="PANTHER" id="PTHR31631:SF18">
    <property type="entry name" value="PROTEIN NETWORKED 2A"/>
    <property type="match status" value="1"/>
</dbReference>
<dbReference type="EMBL" id="LR999452">
    <property type="protein sequence ID" value="CAE5962539.1"/>
    <property type="molecule type" value="Genomic_DNA"/>
</dbReference>
<feature type="region of interest" description="Disordered" evidence="3">
    <location>
        <begin position="1438"/>
        <end position="1458"/>
    </location>
</feature>
<keyword evidence="1 2" id="KW-0175">Coiled coil</keyword>
<feature type="domain" description="NAB" evidence="4">
    <location>
        <begin position="693"/>
        <end position="773"/>
    </location>
</feature>
<feature type="compositionally biased region" description="Acidic residues" evidence="3">
    <location>
        <begin position="1228"/>
        <end position="1238"/>
    </location>
</feature>
<dbReference type="Proteomes" id="UP000682877">
    <property type="component" value="Chromosome 2"/>
</dbReference>
<feature type="region of interest" description="Disordered" evidence="3">
    <location>
        <begin position="1228"/>
        <end position="1247"/>
    </location>
</feature>
<dbReference type="PANTHER" id="PTHR31631">
    <property type="entry name" value="PROTEIN NETWORKED 2D"/>
    <property type="match status" value="1"/>
</dbReference>
<dbReference type="Pfam" id="PF25014">
    <property type="entry name" value="NET2A"/>
    <property type="match status" value="1"/>
</dbReference>
<dbReference type="Pfam" id="PF24918">
    <property type="entry name" value="NET2A_C"/>
    <property type="match status" value="1"/>
</dbReference>
<evidence type="ECO:0000313" key="6">
    <source>
        <dbReference type="Proteomes" id="UP000682877"/>
    </source>
</evidence>
<dbReference type="Pfam" id="PF07765">
    <property type="entry name" value="KIP1"/>
    <property type="match status" value="1"/>
</dbReference>
<reference evidence="5" key="1">
    <citation type="submission" date="2021-01" db="EMBL/GenBank/DDBJ databases">
        <authorList>
            <person name="Bezrukov I."/>
        </authorList>
    </citation>
    <scope>NUCLEOTIDE SEQUENCE</scope>
</reference>
<feature type="compositionally biased region" description="Low complexity" evidence="3">
    <location>
        <begin position="1610"/>
        <end position="1624"/>
    </location>
</feature>
<feature type="region of interest" description="Disordered" evidence="3">
    <location>
        <begin position="1605"/>
        <end position="1642"/>
    </location>
</feature>
<feature type="compositionally biased region" description="Basic and acidic residues" evidence="3">
    <location>
        <begin position="1195"/>
        <end position="1210"/>
    </location>
</feature>
<evidence type="ECO:0000259" key="4">
    <source>
        <dbReference type="PROSITE" id="PS51774"/>
    </source>
</evidence>
<gene>
    <name evidence="5" type="ORF">AARE701A_LOCUS4253</name>
</gene>
<feature type="compositionally biased region" description="Acidic residues" evidence="3">
    <location>
        <begin position="1004"/>
        <end position="1015"/>
    </location>
</feature>
<evidence type="ECO:0000256" key="3">
    <source>
        <dbReference type="SAM" id="MobiDB-lite"/>
    </source>
</evidence>
<dbReference type="InterPro" id="IPR011684">
    <property type="entry name" value="NAB"/>
</dbReference>
<dbReference type="InterPro" id="IPR015216">
    <property type="entry name" value="SANTA"/>
</dbReference>
<feature type="coiled-coil region" evidence="2">
    <location>
        <begin position="1061"/>
        <end position="1137"/>
    </location>
</feature>
<dbReference type="GO" id="GO:0003779">
    <property type="term" value="F:actin binding"/>
    <property type="evidence" value="ECO:0007669"/>
    <property type="project" value="InterPro"/>
</dbReference>
<feature type="compositionally biased region" description="Polar residues" evidence="3">
    <location>
        <begin position="1340"/>
        <end position="1355"/>
    </location>
</feature>
<evidence type="ECO:0000313" key="5">
    <source>
        <dbReference type="EMBL" id="CAE5962539.1"/>
    </source>
</evidence>
<sequence>MTKTKSKFQSLSARRSTPLPEPNPSPRTFSKTLPEPNSSPGTDKTFRTPFPLSLITPIKTLKSITLSDWWLTKKSKGLSITGFESNGGSGVRLFSSGTISKRHESTTLEAIDGITISINGFINRSRSLENGVSNEVCNRFRLGFPYDWEDYNVEEEEKKNVVDISFDDIPVNRYQDLYCLEGCLKDKILDDVVGSLRDLVCQKSDKECEKSRVSCDDGESLVSRVVGVKTRGMLRRREEYEASIGKRDATISGERAVTRNLDYVVEGLRDLVCQKSDKECEKSRVSCDDGESLVSRVVGVKTRGMLRRREEYEASIGKRDATISGERAVTRNLDYVVEGLRDLVCQKSDKECEKSRVSCDDGESLVSRVVGVKTRGMLRRREEYEASIGKRDATISGERAVTRNLDYVVEGLRDLVCQKSDKECEKSRVSCDDGESLVSRVVGVKTRGMLRRREEYEASIGKRDATISGERAVTRNLDYVVEGLRDLVCQKSDKECEKSRVSCDDGESLVSRVVGVKTRGMLRRREEYEASIGKRDATISGERAVTRNLDYVVEGLRDLVCQKSDKECEKSRVSCDDGESLVSRVVGVKTRGMLRRREEYEASIGKRDATISGERAVTRNLDYVVEGLRDLVCLKCEKSRIGDDESLISRVVGVRAGGMLRRREEYASIGKRVPSVPTITTKKMLQRAASNAYSWWWASHIRTKQSKWLEHNLQDMEEKVEYTLKIIDEDGDTFAKRAEMYYRKRPEIVNFVEEAFRSYRALAERYDHLSRELQSANRTIATAFPEHVQFPLEDDSDENEDYEGNPQKPPKHLHLIPKGINIPEVPDIPKKKDFRSQSMMLSRKGPAGLKRTVSSAQAKREAAIVRSGLSKEEGLEEIDKLQKGILALQTEKEFVRSSYEQSYERYWDLENEVTEMQKSVCNLQDEFGLGASIDDSDARTLMASTALSSCKDTLAKLEEKQRKSVEEAEIEKGRITTAKERFYALRNKFEKPENDVLDEVIRTDEEEEKEADDVVQESSYESEREDSNENLTVVKLAEKIDDLVHRVVSLETNASSHTALVKTLRSETDELHEHIRGLEEDKAALVSDSTVMKQRITVLEDELRNVRKLFQKVEDQNKNLQNQFKVANRTVDDLSGKIQDVKMDEDVEGAGIFQELPVVSESEDSRDDLKSISTETEMRSSVEKTKKDVIVVKESEDSERAQEEKSEMKDSFALSETASTCFGTEAEDLVTEDEDEETPNWRQLLPDGMEDREKVLLDEYTSVLRDYREVKRKLGDVEKKNREGFFELALQLRELKNAVAYKDVEIQSLRQKLSSPGKDSPHQVEGNNQLEHEQVHHESVSISPTSNFSVSTTPHHQLGDMKRTPGRTKSTEVRVKFADVDDSPRTKIPTVEDKVRADIDAVLEENLEFWLRFSTSVHQIQKYQTTVQDLKSELSKLRIESKQQHESPRSSSNTAVASEAKPIYRHLREIRTELQLWLENSAVLKDELQGRYASLANIQEEIARVTAQSGGNKVSDSEISGYQAAKFHGEILNMKQENKRVSTELQSGLDRVRALKTEVEKILTKLEEDLGISSATEARTTPSKSSSSGRPRIPLRSFLFGVKLKKNRQQKQSSSSLFSCVSPSPGLQKQSSYNRPPGKLPE</sequence>
<dbReference type="Pfam" id="PF09133">
    <property type="entry name" value="SANTA"/>
    <property type="match status" value="1"/>
</dbReference>
<proteinExistence type="predicted"/>
<dbReference type="PROSITE" id="PS51774">
    <property type="entry name" value="NAB"/>
    <property type="match status" value="1"/>
</dbReference>
<dbReference type="GO" id="GO:0016020">
    <property type="term" value="C:membrane"/>
    <property type="evidence" value="ECO:0007669"/>
    <property type="project" value="UniProtKB-ARBA"/>
</dbReference>
<feature type="region of interest" description="Disordered" evidence="3">
    <location>
        <begin position="1333"/>
        <end position="1371"/>
    </location>
</feature>
<feature type="compositionally biased region" description="Acidic residues" evidence="3">
    <location>
        <begin position="792"/>
        <end position="803"/>
    </location>
</feature>
<dbReference type="InterPro" id="IPR056888">
    <property type="entry name" value="NET2A-D/KIP1-like_dom"/>
</dbReference>
<accession>A0A8S1ZQW8</accession>